<gene>
    <name evidence="1" type="ORF">OPV22_030978</name>
</gene>
<accession>A0AAV8PS92</accession>
<evidence type="ECO:0000313" key="1">
    <source>
        <dbReference type="EMBL" id="KAJ8458052.1"/>
    </source>
</evidence>
<name>A0AAV8PS92_ENSVE</name>
<dbReference type="EMBL" id="JAQQAF010000009">
    <property type="protein sequence ID" value="KAJ8458052.1"/>
    <property type="molecule type" value="Genomic_DNA"/>
</dbReference>
<evidence type="ECO:0000313" key="2">
    <source>
        <dbReference type="Proteomes" id="UP001222027"/>
    </source>
</evidence>
<dbReference type="Proteomes" id="UP001222027">
    <property type="component" value="Unassembled WGS sequence"/>
</dbReference>
<dbReference type="AlphaFoldDB" id="A0AAV8PS92"/>
<comment type="caution">
    <text evidence="1">The sequence shown here is derived from an EMBL/GenBank/DDBJ whole genome shotgun (WGS) entry which is preliminary data.</text>
</comment>
<organism evidence="1 2">
    <name type="scientific">Ensete ventricosum</name>
    <name type="common">Abyssinian banana</name>
    <name type="synonym">Musa ensete</name>
    <dbReference type="NCBI Taxonomy" id="4639"/>
    <lineage>
        <taxon>Eukaryota</taxon>
        <taxon>Viridiplantae</taxon>
        <taxon>Streptophyta</taxon>
        <taxon>Embryophyta</taxon>
        <taxon>Tracheophyta</taxon>
        <taxon>Spermatophyta</taxon>
        <taxon>Magnoliopsida</taxon>
        <taxon>Liliopsida</taxon>
        <taxon>Zingiberales</taxon>
        <taxon>Musaceae</taxon>
        <taxon>Ensete</taxon>
    </lineage>
</organism>
<sequence>MSTLFYQERSRYRCNLKVKFSAAYNPTVPDGGTILLSRTSDIQFDRKKERGDQKEKEAHDSPILMGVDESAAEHRGVIHAYLELYRSSLGYRAPVGGDAPLPVHRSDGAAVDGFDAAEAVAPHGTALVAHRNLGLRFPFLCRMAMSDAPPHVCSQACIEVSVRVTRDTRYGVLEKPPCYLPL</sequence>
<reference evidence="1 2" key="1">
    <citation type="submission" date="2022-12" db="EMBL/GenBank/DDBJ databases">
        <title>Chromosome-scale assembly of the Ensete ventricosum genome.</title>
        <authorList>
            <person name="Dussert Y."/>
            <person name="Stocks J."/>
            <person name="Wendawek A."/>
            <person name="Woldeyes F."/>
            <person name="Nichols R.A."/>
            <person name="Borrell J.S."/>
        </authorList>
    </citation>
    <scope>NUCLEOTIDE SEQUENCE [LARGE SCALE GENOMIC DNA]</scope>
    <source>
        <strain evidence="2">cv. Maze</strain>
        <tissue evidence="1">Seeds</tissue>
    </source>
</reference>
<protein>
    <submittedName>
        <fullName evidence="1">Uncharacterized protein</fullName>
    </submittedName>
</protein>
<keyword evidence="2" id="KW-1185">Reference proteome</keyword>
<proteinExistence type="predicted"/>